<comment type="subcellular location">
    <subcellularLocation>
        <location evidence="1 9">Mitochondrion inner membrane</location>
        <topology evidence="1 9">Multi-pass membrane protein</topology>
    </subcellularLocation>
</comment>
<comment type="function">
    <text evidence="9">Mediates the uptake of pyruvate into mitochondria.</text>
</comment>
<proteinExistence type="inferred from homology"/>
<sequence length="104" mass="11727">MSSFKKATDYVFSKAFLKYLCSTHFWGPVSNFGIPLAAVMDLKKEPDLISGPMTFSLIGYSAVFMRYATQVTPWNPLLFLCHFVNEGAQLGQGYRFVNGRRVCV</sequence>
<evidence type="ECO:0000256" key="1">
    <source>
        <dbReference type="ARBA" id="ARBA00004448"/>
    </source>
</evidence>
<keyword evidence="5 9" id="KW-0999">Mitochondrion inner membrane</keyword>
<keyword evidence="11" id="KW-1185">Reference proteome</keyword>
<dbReference type="GO" id="GO:0005743">
    <property type="term" value="C:mitochondrial inner membrane"/>
    <property type="evidence" value="ECO:0007669"/>
    <property type="project" value="UniProtKB-SubCell"/>
</dbReference>
<evidence type="ECO:0000256" key="5">
    <source>
        <dbReference type="ARBA" id="ARBA00022792"/>
    </source>
</evidence>
<dbReference type="InterPro" id="IPR005336">
    <property type="entry name" value="MPC"/>
</dbReference>
<comment type="caution">
    <text evidence="10">The sequence shown here is derived from an EMBL/GenBank/DDBJ whole genome shotgun (WGS) entry which is preliminary data.</text>
</comment>
<reference evidence="10 11" key="1">
    <citation type="submission" date="2017-04" db="EMBL/GenBank/DDBJ databases">
        <title>Genome sequencing of [Candida] sorbophila.</title>
        <authorList>
            <person name="Ahn J.O."/>
        </authorList>
    </citation>
    <scope>NUCLEOTIDE SEQUENCE [LARGE SCALE GENOMIC DNA]</scope>
    <source>
        <strain evidence="10 11">DS02</strain>
    </source>
</reference>
<comment type="similarity">
    <text evidence="2 9">Belongs to the mitochondrial pyruvate carrier (MPC) (TC 2.A.105) family.</text>
</comment>
<keyword evidence="3 9" id="KW-0813">Transport</keyword>
<evidence type="ECO:0000256" key="3">
    <source>
        <dbReference type="ARBA" id="ARBA00022448"/>
    </source>
</evidence>
<evidence type="ECO:0000256" key="7">
    <source>
        <dbReference type="ARBA" id="ARBA00023128"/>
    </source>
</evidence>
<evidence type="ECO:0000256" key="2">
    <source>
        <dbReference type="ARBA" id="ARBA00006416"/>
    </source>
</evidence>
<dbReference type="STRING" id="45607.A0A2T0FK33"/>
<evidence type="ECO:0000256" key="8">
    <source>
        <dbReference type="ARBA" id="ARBA00023136"/>
    </source>
</evidence>
<dbReference type="PANTHER" id="PTHR14154">
    <property type="entry name" value="UPF0041 BRAIN PROTEIN 44-RELATED"/>
    <property type="match status" value="1"/>
</dbReference>
<keyword evidence="4" id="KW-0812">Transmembrane</keyword>
<organism evidence="10 11">
    <name type="scientific">Wickerhamiella sorbophila</name>
    <dbReference type="NCBI Taxonomy" id="45607"/>
    <lineage>
        <taxon>Eukaryota</taxon>
        <taxon>Fungi</taxon>
        <taxon>Dikarya</taxon>
        <taxon>Ascomycota</taxon>
        <taxon>Saccharomycotina</taxon>
        <taxon>Dipodascomycetes</taxon>
        <taxon>Dipodascales</taxon>
        <taxon>Trichomonascaceae</taxon>
        <taxon>Wickerhamiella</taxon>
    </lineage>
</organism>
<name>A0A2T0FK33_9ASCO</name>
<dbReference type="EMBL" id="NDIQ01000021">
    <property type="protein sequence ID" value="PRT55351.1"/>
    <property type="molecule type" value="Genomic_DNA"/>
</dbReference>
<dbReference type="GO" id="GO:0006850">
    <property type="term" value="P:pyruvate import into mitochondria"/>
    <property type="evidence" value="ECO:0007669"/>
    <property type="project" value="InterPro"/>
</dbReference>
<gene>
    <name evidence="10" type="ORF">B9G98_02971</name>
</gene>
<dbReference type="OrthoDB" id="1697690at2759"/>
<evidence type="ECO:0000313" key="11">
    <source>
        <dbReference type="Proteomes" id="UP000238350"/>
    </source>
</evidence>
<keyword evidence="6" id="KW-1133">Transmembrane helix</keyword>
<dbReference type="RefSeq" id="XP_024665296.1">
    <property type="nucleotide sequence ID" value="XM_024809528.1"/>
</dbReference>
<dbReference type="Pfam" id="PF03650">
    <property type="entry name" value="MPC"/>
    <property type="match status" value="1"/>
</dbReference>
<keyword evidence="10" id="KW-0670">Pyruvate</keyword>
<evidence type="ECO:0000256" key="9">
    <source>
        <dbReference type="RuleBase" id="RU363100"/>
    </source>
</evidence>
<dbReference type="AlphaFoldDB" id="A0A2T0FK33"/>
<evidence type="ECO:0000313" key="10">
    <source>
        <dbReference type="EMBL" id="PRT55351.1"/>
    </source>
</evidence>
<protein>
    <recommendedName>
        <fullName evidence="9">Mitochondrial pyruvate carrier</fullName>
    </recommendedName>
</protein>
<accession>A0A2T0FK33</accession>
<keyword evidence="7 9" id="KW-0496">Mitochondrion</keyword>
<evidence type="ECO:0000256" key="4">
    <source>
        <dbReference type="ARBA" id="ARBA00022692"/>
    </source>
</evidence>
<dbReference type="Proteomes" id="UP000238350">
    <property type="component" value="Unassembled WGS sequence"/>
</dbReference>
<dbReference type="GeneID" id="36516719"/>
<evidence type="ECO:0000256" key="6">
    <source>
        <dbReference type="ARBA" id="ARBA00022989"/>
    </source>
</evidence>
<keyword evidence="8" id="KW-0472">Membrane</keyword>